<dbReference type="InParanoid" id="I4Y7U7"/>
<dbReference type="GeneID" id="18474389"/>
<dbReference type="KEGG" id="wse:WALSEDRAFT_61201"/>
<protein>
    <submittedName>
        <fullName evidence="1">Uncharacterized protein</fullName>
    </submittedName>
</protein>
<dbReference type="HOGENOM" id="CLU_2401357_0_0_1"/>
<evidence type="ECO:0000313" key="2">
    <source>
        <dbReference type="Proteomes" id="UP000005242"/>
    </source>
</evidence>
<organism evidence="1 2">
    <name type="scientific">Wallemia mellicola (strain ATCC MYA-4683 / CBS 633.66)</name>
    <name type="common">Wallemia sebi (CBS 633.66)</name>
    <dbReference type="NCBI Taxonomy" id="671144"/>
    <lineage>
        <taxon>Eukaryota</taxon>
        <taxon>Fungi</taxon>
        <taxon>Dikarya</taxon>
        <taxon>Basidiomycota</taxon>
        <taxon>Wallemiomycotina</taxon>
        <taxon>Wallemiomycetes</taxon>
        <taxon>Wallemiales</taxon>
        <taxon>Wallemiaceae</taxon>
        <taxon>Wallemia</taxon>
    </lineage>
</organism>
<gene>
    <name evidence="1" type="ORF">WALSEDRAFT_61201</name>
</gene>
<dbReference type="AlphaFoldDB" id="I4Y7U7"/>
<name>I4Y7U7_WALMC</name>
<reference evidence="1 2" key="1">
    <citation type="journal article" date="2012" name="Fungal Genet. Biol.">
        <title>The genome of the xerotolerant mold Wallemia sebi reveals adaptations to osmotic stress and suggests cryptic sexual reproduction.</title>
        <authorList>
            <person name="Padamsee M."/>
            <person name="Kumar T.K.A."/>
            <person name="Riley R."/>
            <person name="Binder M."/>
            <person name="Boyd A."/>
            <person name="Calvo A.M."/>
            <person name="Furukawa K."/>
            <person name="Hesse C."/>
            <person name="Hohmann S."/>
            <person name="James T.Y."/>
            <person name="LaButti K."/>
            <person name="Lapidus A."/>
            <person name="Lindquist E."/>
            <person name="Lucas S."/>
            <person name="Miller K."/>
            <person name="Shantappa S."/>
            <person name="Grigoriev I.V."/>
            <person name="Hibbett D.S."/>
            <person name="McLaughlin D.J."/>
            <person name="Spatafora J.W."/>
            <person name="Aime M.C."/>
        </authorList>
    </citation>
    <scope>NUCLEOTIDE SEQUENCE [LARGE SCALE GENOMIC DNA]</scope>
    <source>
        <strain evidence="2">ATCC MYA-4683 / CBS 633.66</strain>
    </source>
</reference>
<dbReference type="RefSeq" id="XP_006959968.1">
    <property type="nucleotide sequence ID" value="XM_006959906.1"/>
</dbReference>
<dbReference type="EMBL" id="JH668243">
    <property type="protein sequence ID" value="EIM20039.1"/>
    <property type="molecule type" value="Genomic_DNA"/>
</dbReference>
<evidence type="ECO:0000313" key="1">
    <source>
        <dbReference type="EMBL" id="EIM20039.1"/>
    </source>
</evidence>
<keyword evidence="2" id="KW-1185">Reference proteome</keyword>
<proteinExistence type="predicted"/>
<accession>I4Y7U7</accession>
<dbReference type="Proteomes" id="UP000005242">
    <property type="component" value="Unassembled WGS sequence"/>
</dbReference>
<sequence length="93" mass="10428">MSNLYTSSQQYRGRLYLAHSSCVIPKEPSKMGLLLLGLHLVITGHFVTGQRTIKGMLTNVRNDNLALIERQRPCPNYMIPVFQAPVNEVSATK</sequence>